<accession>A0ABW1KSV7</accession>
<evidence type="ECO:0000313" key="2">
    <source>
        <dbReference type="EMBL" id="MFC6034061.1"/>
    </source>
</evidence>
<keyword evidence="1" id="KW-0472">Membrane</keyword>
<evidence type="ECO:0000256" key="1">
    <source>
        <dbReference type="SAM" id="Phobius"/>
    </source>
</evidence>
<dbReference type="RefSeq" id="WP_379880629.1">
    <property type="nucleotide sequence ID" value="NZ_JBHPON010000001.1"/>
</dbReference>
<dbReference type="Proteomes" id="UP001596116">
    <property type="component" value="Unassembled WGS sequence"/>
</dbReference>
<feature type="transmembrane region" description="Helical" evidence="1">
    <location>
        <begin position="104"/>
        <end position="124"/>
    </location>
</feature>
<comment type="caution">
    <text evidence="2">The sequence shown here is derived from an EMBL/GenBank/DDBJ whole genome shotgun (WGS) entry which is preliminary data.</text>
</comment>
<feature type="transmembrane region" description="Helical" evidence="1">
    <location>
        <begin position="136"/>
        <end position="156"/>
    </location>
</feature>
<gene>
    <name evidence="2" type="ORF">ACFMB1_00820</name>
</gene>
<keyword evidence="3" id="KW-1185">Reference proteome</keyword>
<feature type="transmembrane region" description="Helical" evidence="1">
    <location>
        <begin position="75"/>
        <end position="97"/>
    </location>
</feature>
<proteinExistence type="predicted"/>
<reference evidence="2 3" key="1">
    <citation type="submission" date="2024-09" db="EMBL/GenBank/DDBJ databases">
        <authorList>
            <person name="Zhang Z.-H."/>
        </authorList>
    </citation>
    <scope>NUCLEOTIDE SEQUENCE [LARGE SCALE GENOMIC DNA]</scope>
    <source>
        <strain evidence="2 3">HHTR114</strain>
    </source>
</reference>
<dbReference type="EMBL" id="JBHPON010000001">
    <property type="protein sequence ID" value="MFC6034061.1"/>
    <property type="molecule type" value="Genomic_DNA"/>
</dbReference>
<sequence length="159" mass="16198">MIRILLPLAIIAAIFFGPMFAVETTDPVRGESMSVVTGDYFIGNAVDCVMDMRLPLGEECATEGRMNDGTTVGSALTWASVLCGIAAILGIPGLLPVIGRITSAVTLVSGVASLGALGLFMMGMIGSEAGLGGVQWGAYLAAGLSLLTTITGLSGMRGR</sequence>
<keyword evidence="1" id="KW-0812">Transmembrane</keyword>
<name>A0ABW1KSV7_9PROT</name>
<organism evidence="2 3">
    <name type="scientific">Hyphococcus aureus</name>
    <dbReference type="NCBI Taxonomy" id="2666033"/>
    <lineage>
        <taxon>Bacteria</taxon>
        <taxon>Pseudomonadati</taxon>
        <taxon>Pseudomonadota</taxon>
        <taxon>Alphaproteobacteria</taxon>
        <taxon>Parvularculales</taxon>
        <taxon>Parvularculaceae</taxon>
        <taxon>Hyphococcus</taxon>
    </lineage>
</organism>
<evidence type="ECO:0000313" key="3">
    <source>
        <dbReference type="Proteomes" id="UP001596116"/>
    </source>
</evidence>
<keyword evidence="1" id="KW-1133">Transmembrane helix</keyword>
<protein>
    <submittedName>
        <fullName evidence="2">Uncharacterized protein</fullName>
    </submittedName>
</protein>